<reference evidence="10" key="1">
    <citation type="submission" date="2018-05" db="EMBL/GenBank/DDBJ databases">
        <authorList>
            <person name="Lanie J.A."/>
            <person name="Ng W.-L."/>
            <person name="Kazmierczak K.M."/>
            <person name="Andrzejewski T.M."/>
            <person name="Davidsen T.M."/>
            <person name="Wayne K.J."/>
            <person name="Tettelin H."/>
            <person name="Glass J.I."/>
            <person name="Rusch D."/>
            <person name="Podicherti R."/>
            <person name="Tsui H.-C.T."/>
            <person name="Winkler M.E."/>
        </authorList>
    </citation>
    <scope>NUCLEOTIDE SEQUENCE</scope>
</reference>
<gene>
    <name evidence="10" type="ORF">METZ01_LOCUS84654</name>
</gene>
<proteinExistence type="inferred from homology"/>
<dbReference type="PANTHER" id="PTHR22726:SF1">
    <property type="entry name" value="METALLOENDOPEPTIDASE OMA1, MITOCHONDRIAL"/>
    <property type="match status" value="1"/>
</dbReference>
<keyword evidence="8" id="KW-0482">Metalloprotease</keyword>
<evidence type="ECO:0000313" key="10">
    <source>
        <dbReference type="EMBL" id="SVA31800.1"/>
    </source>
</evidence>
<dbReference type="Pfam" id="PF01435">
    <property type="entry name" value="Peptidase_M48"/>
    <property type="match status" value="1"/>
</dbReference>
<dbReference type="Gene3D" id="1.25.40.10">
    <property type="entry name" value="Tetratricopeptide repeat domain"/>
    <property type="match status" value="1"/>
</dbReference>
<name>A0A381UUM5_9ZZZZ</name>
<dbReference type="AlphaFoldDB" id="A0A381UUM5"/>
<feature type="domain" description="Peptidase M48" evidence="9">
    <location>
        <begin position="62"/>
        <end position="250"/>
    </location>
</feature>
<sequence length="475" mass="51933">MNIKRFYIFLLIGVILPSWADTPLPDFGNPADSVLTRNQEAQLGRQVVRQLRNAGAMIEDPQLHEYIQTLGATLAAHAHDGEYKFEFFVVNDDAINAFALPGGYIGVNVGLIQASETESELAGVLAHEIAHVTQRHIARSVYDNQRSSILSIAAMLAAVLLGAASDAGGDAMQGILTASQAAVVQRQIDFTRSNEFEADRIGMDTLYSAGFDPVGMASFFEKLSRRYGLARQKVPQFLQTHPVTSERIAGSRNRVRQLPNVDAHNTLGYELTKAKLTALGASSAEEGYTLFQARLEKNDVSTNRYGMALSLVRWGRNDHAEEIFKALSEEEPGVIAYRIGLGESLMASGSVDVALTGYADAINLFPRNVPLTISYARALISAGEPSRAHKLLLDLLNNVPPTPEQIRLIARAANAEGDMGNAQHYMSEYYIMTGNLPLAINQLRMAIESPGVNPVDLARYQSRLDELIEAMSEDK</sequence>
<keyword evidence="6" id="KW-0378">Hydrolase</keyword>
<keyword evidence="7" id="KW-0862">Zinc</keyword>
<accession>A0A381UUM5</accession>
<dbReference type="Gene3D" id="3.30.2010.10">
    <property type="entry name" value="Metalloproteases ('zincins'), catalytic domain"/>
    <property type="match status" value="1"/>
</dbReference>
<protein>
    <recommendedName>
        <fullName evidence="9">Peptidase M48 domain-containing protein</fullName>
    </recommendedName>
</protein>
<evidence type="ECO:0000256" key="2">
    <source>
        <dbReference type="ARBA" id="ARBA00022670"/>
    </source>
</evidence>
<evidence type="ECO:0000256" key="7">
    <source>
        <dbReference type="ARBA" id="ARBA00022833"/>
    </source>
</evidence>
<keyword evidence="5" id="KW-0574">Periplasm</keyword>
<dbReference type="GO" id="GO:0004222">
    <property type="term" value="F:metalloendopeptidase activity"/>
    <property type="evidence" value="ECO:0007669"/>
    <property type="project" value="InterPro"/>
</dbReference>
<dbReference type="HAMAP" id="MF_00997">
    <property type="entry name" value="Protease_BepA"/>
    <property type="match status" value="1"/>
</dbReference>
<comment type="cofactor">
    <cofactor evidence="1">
        <name>Zn(2+)</name>
        <dbReference type="ChEBI" id="CHEBI:29105"/>
    </cofactor>
</comment>
<dbReference type="PANTHER" id="PTHR22726">
    <property type="entry name" value="METALLOENDOPEPTIDASE OMA1"/>
    <property type="match status" value="1"/>
</dbReference>
<evidence type="ECO:0000256" key="6">
    <source>
        <dbReference type="ARBA" id="ARBA00022801"/>
    </source>
</evidence>
<dbReference type="GO" id="GO:0046872">
    <property type="term" value="F:metal ion binding"/>
    <property type="evidence" value="ECO:0007669"/>
    <property type="project" value="UniProtKB-KW"/>
</dbReference>
<dbReference type="InterPro" id="IPR001915">
    <property type="entry name" value="Peptidase_M48"/>
</dbReference>
<evidence type="ECO:0000256" key="5">
    <source>
        <dbReference type="ARBA" id="ARBA00022764"/>
    </source>
</evidence>
<dbReference type="EMBL" id="UINC01007169">
    <property type="protein sequence ID" value="SVA31800.1"/>
    <property type="molecule type" value="Genomic_DNA"/>
</dbReference>
<evidence type="ECO:0000256" key="1">
    <source>
        <dbReference type="ARBA" id="ARBA00001947"/>
    </source>
</evidence>
<dbReference type="Pfam" id="PF14559">
    <property type="entry name" value="TPR_19"/>
    <property type="match status" value="1"/>
</dbReference>
<organism evidence="10">
    <name type="scientific">marine metagenome</name>
    <dbReference type="NCBI Taxonomy" id="408172"/>
    <lineage>
        <taxon>unclassified sequences</taxon>
        <taxon>metagenomes</taxon>
        <taxon>ecological metagenomes</taxon>
    </lineage>
</organism>
<keyword evidence="2" id="KW-0645">Protease</keyword>
<dbReference type="CDD" id="cd07333">
    <property type="entry name" value="M48C_bepA_like"/>
    <property type="match status" value="1"/>
</dbReference>
<evidence type="ECO:0000256" key="3">
    <source>
        <dbReference type="ARBA" id="ARBA00022723"/>
    </source>
</evidence>
<evidence type="ECO:0000256" key="8">
    <source>
        <dbReference type="ARBA" id="ARBA00023049"/>
    </source>
</evidence>
<dbReference type="GO" id="GO:0051603">
    <property type="term" value="P:proteolysis involved in protein catabolic process"/>
    <property type="evidence" value="ECO:0007669"/>
    <property type="project" value="TreeGrafter"/>
</dbReference>
<evidence type="ECO:0000256" key="4">
    <source>
        <dbReference type="ARBA" id="ARBA00022729"/>
    </source>
</evidence>
<keyword evidence="4" id="KW-0732">Signal</keyword>
<keyword evidence="3" id="KW-0479">Metal-binding</keyword>
<evidence type="ECO:0000259" key="9">
    <source>
        <dbReference type="Pfam" id="PF01435"/>
    </source>
</evidence>
<dbReference type="GO" id="GO:0016020">
    <property type="term" value="C:membrane"/>
    <property type="evidence" value="ECO:0007669"/>
    <property type="project" value="InterPro"/>
</dbReference>
<dbReference type="InterPro" id="IPR011990">
    <property type="entry name" value="TPR-like_helical_dom_sf"/>
</dbReference>
<dbReference type="InterPro" id="IPR051156">
    <property type="entry name" value="Mito/Outer_Membr_Metalloprot"/>
</dbReference>
<dbReference type="SUPFAM" id="SSF48452">
    <property type="entry name" value="TPR-like"/>
    <property type="match status" value="1"/>
</dbReference>
<dbReference type="InterPro" id="IPR030873">
    <property type="entry name" value="Protease_BepA"/>
</dbReference>